<dbReference type="Proteomes" id="UP000507222">
    <property type="component" value="Unassembled WGS sequence"/>
</dbReference>
<accession>A0A6J5V5G6</accession>
<gene>
    <name evidence="1" type="ORF">CURHAP_LOCUS36636</name>
    <name evidence="2" type="ORF">ORAREDHAP_LOCUS36252</name>
</gene>
<evidence type="ECO:0000313" key="2">
    <source>
        <dbReference type="EMBL" id="CAB4313359.1"/>
    </source>
</evidence>
<reference evidence="1 3" key="2">
    <citation type="submission" date="2020-05" db="EMBL/GenBank/DDBJ databases">
        <authorList>
            <person name="Campoy J."/>
            <person name="Schneeberger K."/>
            <person name="Spophaly S."/>
        </authorList>
    </citation>
    <scope>NUCLEOTIDE SEQUENCE [LARGE SCALE GENOMIC DNA]</scope>
    <source>
        <strain evidence="1">PruArmRojPasFocal</strain>
    </source>
</reference>
<name>A0A6J5V5G6_PRUAR</name>
<dbReference type="EMBL" id="CAEKDK010000006">
    <property type="protein sequence ID" value="CAB4282934.1"/>
    <property type="molecule type" value="Genomic_DNA"/>
</dbReference>
<keyword evidence="4" id="KW-1185">Reference proteome</keyword>
<sequence length="104" mass="11681">MEEALALLMCSGDPPLFVLSFFMGPLDLLTHQILLSCHILGMPLWIVLGIGLPWKETWDVSSVILKMYLFAILARSFPGPHQLNLKPKLSWEACFLPMRVAIGM</sequence>
<organism evidence="1 3">
    <name type="scientific">Prunus armeniaca</name>
    <name type="common">Apricot</name>
    <name type="synonym">Armeniaca vulgaris</name>
    <dbReference type="NCBI Taxonomy" id="36596"/>
    <lineage>
        <taxon>Eukaryota</taxon>
        <taxon>Viridiplantae</taxon>
        <taxon>Streptophyta</taxon>
        <taxon>Embryophyta</taxon>
        <taxon>Tracheophyta</taxon>
        <taxon>Spermatophyta</taxon>
        <taxon>Magnoliopsida</taxon>
        <taxon>eudicotyledons</taxon>
        <taxon>Gunneridae</taxon>
        <taxon>Pentapetalae</taxon>
        <taxon>rosids</taxon>
        <taxon>fabids</taxon>
        <taxon>Rosales</taxon>
        <taxon>Rosaceae</taxon>
        <taxon>Amygdaloideae</taxon>
        <taxon>Amygdaleae</taxon>
        <taxon>Prunus</taxon>
    </lineage>
</organism>
<protein>
    <submittedName>
        <fullName evidence="1">Uncharacterized protein</fullName>
    </submittedName>
</protein>
<proteinExistence type="predicted"/>
<evidence type="ECO:0000313" key="3">
    <source>
        <dbReference type="Proteomes" id="UP000507222"/>
    </source>
</evidence>
<reference evidence="4" key="1">
    <citation type="journal article" date="2020" name="Genome Biol.">
        <title>Gamete binning: chromosome-level and haplotype-resolved genome assembly enabled by high-throughput single-cell sequencing of gamete genomes.</title>
        <authorList>
            <person name="Campoy J.A."/>
            <person name="Sun H."/>
            <person name="Goel M."/>
            <person name="Jiao W.-B."/>
            <person name="Folz-Donahue K."/>
            <person name="Wang N."/>
            <person name="Rubio M."/>
            <person name="Liu C."/>
            <person name="Kukat C."/>
            <person name="Ruiz D."/>
            <person name="Huettel B."/>
            <person name="Schneeberger K."/>
        </authorList>
    </citation>
    <scope>NUCLEOTIDE SEQUENCE [LARGE SCALE GENOMIC DNA]</scope>
    <source>
        <strain evidence="4">cv. Rojo Pasion</strain>
    </source>
</reference>
<dbReference type="EMBL" id="CAEKKB010000006">
    <property type="protein sequence ID" value="CAB4313359.1"/>
    <property type="molecule type" value="Genomic_DNA"/>
</dbReference>
<evidence type="ECO:0000313" key="1">
    <source>
        <dbReference type="EMBL" id="CAB4282934.1"/>
    </source>
</evidence>
<evidence type="ECO:0000313" key="4">
    <source>
        <dbReference type="Proteomes" id="UP000507245"/>
    </source>
</evidence>
<dbReference type="Proteomes" id="UP000507245">
    <property type="component" value="Unassembled WGS sequence"/>
</dbReference>
<dbReference type="AlphaFoldDB" id="A0A6J5V5G6"/>